<keyword evidence="4" id="KW-1185">Reference proteome</keyword>
<gene>
    <name evidence="3" type="ORF">SFC79_01365</name>
</gene>
<keyword evidence="1" id="KW-0812">Transmembrane</keyword>
<feature type="transmembrane region" description="Helical" evidence="1">
    <location>
        <begin position="87"/>
        <end position="115"/>
    </location>
</feature>
<sequence>MSGLRAKDADRDRFVELIEAAYVDGQLGTEDRELRVSRALAAETLGELETLTHDLQRPSDRRAGTVAAGTVATGPVRAERRPRQPGACAAVLLVLAVITAFTGGLAALILLLVVWDPGPDPATPSGAAGPARPGTADEASGETATFEMTAAHVRELVRSYEAEFGTLDTYEVGLYPERAYTQVPVRGSRARSEDWSWEGAWHQDSDASAVVGLYEVLDLGELDVRRLFANIALAERTLDVPGGELTHVLVHRWTDEAPDVSIHVANEFEESGFLRTTLSGDVVASHPFEP</sequence>
<dbReference type="Proteomes" id="UP001291999">
    <property type="component" value="Unassembled WGS sequence"/>
</dbReference>
<dbReference type="RefSeq" id="WP_322422944.1">
    <property type="nucleotide sequence ID" value="NZ_JAXQPW010000001.1"/>
</dbReference>
<keyword evidence="1" id="KW-1133">Transmembrane helix</keyword>
<name>A0ABU5K6E0_9ACTN</name>
<evidence type="ECO:0000313" key="3">
    <source>
        <dbReference type="EMBL" id="MDZ5660398.1"/>
    </source>
</evidence>
<evidence type="ECO:0000313" key="4">
    <source>
        <dbReference type="Proteomes" id="UP001291999"/>
    </source>
</evidence>
<accession>A0ABU5K6E0</accession>
<proteinExistence type="predicted"/>
<keyword evidence="1" id="KW-0472">Membrane</keyword>
<reference evidence="3 4" key="1">
    <citation type="submission" date="2023-11" db="EMBL/GenBank/DDBJ databases">
        <title>Novel species in genus Nocardioides.</title>
        <authorList>
            <person name="Zhou H."/>
        </authorList>
    </citation>
    <scope>NUCLEOTIDE SEQUENCE [LARGE SCALE GENOMIC DNA]</scope>
    <source>
        <strain evidence="3 4">S-58</strain>
    </source>
</reference>
<dbReference type="EMBL" id="JAXQPW010000001">
    <property type="protein sequence ID" value="MDZ5660398.1"/>
    <property type="molecule type" value="Genomic_DNA"/>
</dbReference>
<evidence type="ECO:0000259" key="2">
    <source>
        <dbReference type="Pfam" id="PF08044"/>
    </source>
</evidence>
<comment type="caution">
    <text evidence="3">The sequence shown here is derived from an EMBL/GenBank/DDBJ whole genome shotgun (WGS) entry which is preliminary data.</text>
</comment>
<dbReference type="InterPro" id="IPR012551">
    <property type="entry name" value="DUF1707_SHOCT-like"/>
</dbReference>
<organism evidence="3 4">
    <name type="scientific">Nocardioides renjunii</name>
    <dbReference type="NCBI Taxonomy" id="3095075"/>
    <lineage>
        <taxon>Bacteria</taxon>
        <taxon>Bacillati</taxon>
        <taxon>Actinomycetota</taxon>
        <taxon>Actinomycetes</taxon>
        <taxon>Propionibacteriales</taxon>
        <taxon>Nocardioidaceae</taxon>
        <taxon>Nocardioides</taxon>
    </lineage>
</organism>
<dbReference type="Pfam" id="PF08044">
    <property type="entry name" value="DUF1707"/>
    <property type="match status" value="1"/>
</dbReference>
<feature type="domain" description="DUF1707" evidence="2">
    <location>
        <begin position="4"/>
        <end position="56"/>
    </location>
</feature>
<protein>
    <submittedName>
        <fullName evidence="3">DUF1707 domain-containing protein</fullName>
    </submittedName>
</protein>
<evidence type="ECO:0000256" key="1">
    <source>
        <dbReference type="SAM" id="Phobius"/>
    </source>
</evidence>